<accession>A0ABR9IZU8</accession>
<reference evidence="1 2" key="1">
    <citation type="submission" date="2020-10" db="EMBL/GenBank/DDBJ databases">
        <title>Sequencing the genomes of 1000 actinobacteria strains.</title>
        <authorList>
            <person name="Klenk H.-P."/>
        </authorList>
    </citation>
    <scope>NUCLEOTIDE SEQUENCE [LARGE SCALE GENOMIC DNA]</scope>
    <source>
        <strain evidence="1 2">DSM 7307</strain>
    </source>
</reference>
<dbReference type="EMBL" id="JADBEC010000002">
    <property type="protein sequence ID" value="MBE1508598.1"/>
    <property type="molecule type" value="Genomic_DNA"/>
</dbReference>
<dbReference type="SUPFAM" id="SSF53335">
    <property type="entry name" value="S-adenosyl-L-methionine-dependent methyltransferases"/>
    <property type="match status" value="1"/>
</dbReference>
<protein>
    <submittedName>
        <fullName evidence="1">O-methyltransferase YrrM</fullName>
    </submittedName>
</protein>
<gene>
    <name evidence="1" type="ORF">H4W29_005843</name>
</gene>
<organism evidence="1 2">
    <name type="scientific">Rhizobium viscosum</name>
    <name type="common">Arthrobacter viscosus</name>
    <dbReference type="NCBI Taxonomy" id="1673"/>
    <lineage>
        <taxon>Bacteria</taxon>
        <taxon>Pseudomonadati</taxon>
        <taxon>Pseudomonadota</taxon>
        <taxon>Alphaproteobacteria</taxon>
        <taxon>Hyphomicrobiales</taxon>
        <taxon>Rhizobiaceae</taxon>
        <taxon>Rhizobium/Agrobacterium group</taxon>
        <taxon>Rhizobium</taxon>
    </lineage>
</organism>
<evidence type="ECO:0000313" key="1">
    <source>
        <dbReference type="EMBL" id="MBE1508598.1"/>
    </source>
</evidence>
<keyword evidence="2" id="KW-1185">Reference proteome</keyword>
<dbReference type="InterPro" id="IPR029063">
    <property type="entry name" value="SAM-dependent_MTases_sf"/>
</dbReference>
<evidence type="ECO:0000313" key="2">
    <source>
        <dbReference type="Proteomes" id="UP000620262"/>
    </source>
</evidence>
<dbReference type="RefSeq" id="WP_192732172.1">
    <property type="nucleotide sequence ID" value="NZ_BAAAVL010000010.1"/>
</dbReference>
<proteinExistence type="predicted"/>
<sequence>MTTREQRLAFRQSTPRTFLNDVHTAHARLLPDRGKLLDNLPKGGVVAELGVAEGAFSEEILARNQPQQLYLIDPWNMDRYSEGLEIINHKFGSEIGKGRVVIRQGTSLDMLSQFDDDTFDWVYIDTDHSFALTWQELLLADRKVKQDGRIAGHDFCTGNTVKPVVYGVVEAVNKFCVEYGWRFEFLTLEPDAHFSYCLKRIGTSRQPSAA</sequence>
<dbReference type="Proteomes" id="UP000620262">
    <property type="component" value="Unassembled WGS sequence"/>
</dbReference>
<name>A0ABR9IZU8_RHIVS</name>
<dbReference type="Pfam" id="PF13578">
    <property type="entry name" value="Methyltransf_24"/>
    <property type="match status" value="1"/>
</dbReference>
<dbReference type="Gene3D" id="3.40.50.150">
    <property type="entry name" value="Vaccinia Virus protein VP39"/>
    <property type="match status" value="1"/>
</dbReference>
<comment type="caution">
    <text evidence="1">The sequence shown here is derived from an EMBL/GenBank/DDBJ whole genome shotgun (WGS) entry which is preliminary data.</text>
</comment>